<feature type="domain" description="Aromatic amino acid beta-eliminating lyase/threonine aldolase" evidence="4">
    <location>
        <begin position="4"/>
        <end position="288"/>
    </location>
</feature>
<dbReference type="PIRSF" id="PIRSF017617">
    <property type="entry name" value="Thr_aldolase"/>
    <property type="match status" value="1"/>
</dbReference>
<keyword evidence="5" id="KW-0456">Lyase</keyword>
<protein>
    <submittedName>
        <fullName evidence="5">Beta-eliminating lyase-related protein</fullName>
    </submittedName>
</protein>
<evidence type="ECO:0000256" key="3">
    <source>
        <dbReference type="ARBA" id="ARBA00022898"/>
    </source>
</evidence>
<dbReference type="PANTHER" id="PTHR48097">
    <property type="entry name" value="L-THREONINE ALDOLASE-RELATED"/>
    <property type="match status" value="1"/>
</dbReference>
<dbReference type="InterPro" id="IPR015424">
    <property type="entry name" value="PyrdxlP-dep_Trfase"/>
</dbReference>
<evidence type="ECO:0000313" key="5">
    <source>
        <dbReference type="EMBL" id="MCM4083107.1"/>
    </source>
</evidence>
<comment type="cofactor">
    <cofactor evidence="1">
        <name>pyridoxal 5'-phosphate</name>
        <dbReference type="ChEBI" id="CHEBI:597326"/>
    </cofactor>
</comment>
<comment type="similarity">
    <text evidence="2">Belongs to the threonine aldolase family.</text>
</comment>
<gene>
    <name evidence="5" type="ORF">LXN57_36695</name>
</gene>
<dbReference type="EMBL" id="JAMQOL010000054">
    <property type="protein sequence ID" value="MCM4083107.1"/>
    <property type="molecule type" value="Genomic_DNA"/>
</dbReference>
<evidence type="ECO:0000313" key="6">
    <source>
        <dbReference type="Proteomes" id="UP001523216"/>
    </source>
</evidence>
<evidence type="ECO:0000259" key="4">
    <source>
        <dbReference type="Pfam" id="PF01212"/>
    </source>
</evidence>
<sequence length="345" mass="36339">MIEMRSDTFTLPTAAMITAMASAELGDDVYGEDPTVRRLEEEAAALVGKESACLMPSGTMANLCALLAQAPRGTKAVVGNESDIYLYEAGGAAVCGGVVYAPVATRPNGELALADLDAEFPDEPEDPQFALPAVVCVENTHNRCGGRVLAKDYLDELRHFADARRVALHLDGARLFNAAVASGRSAADIAAVADTVQFCLSKGLGAPVGSILAGSHDVLVRARRLRKMLGGGMRQAGVLAAAGRLALTTMTDRLAEDHEHARRLAEGLADIPGVLIGLETVETNIVLFRIAPERMGWQRFVDEVGEQGLAVAGFGHDRVRAVTHHGIGAAEVDRAIGVVARVLAR</sequence>
<accession>A0ABT0YAP2</accession>
<reference evidence="5 6" key="1">
    <citation type="submission" date="2022-06" db="EMBL/GenBank/DDBJ databases">
        <title>Actinoplanes abujensis sp. nov., isolated from Nigerian arid soil.</title>
        <authorList>
            <person name="Ding P."/>
        </authorList>
    </citation>
    <scope>NUCLEOTIDE SEQUENCE [LARGE SCALE GENOMIC DNA]</scope>
    <source>
        <strain evidence="6">TRM88002</strain>
    </source>
</reference>
<proteinExistence type="inferred from homology"/>
<dbReference type="InterPro" id="IPR023603">
    <property type="entry name" value="Low_specificity_L-TA-like"/>
</dbReference>
<dbReference type="RefSeq" id="WP_251802819.1">
    <property type="nucleotide sequence ID" value="NZ_JAMQOL010000054.1"/>
</dbReference>
<dbReference type="Pfam" id="PF01212">
    <property type="entry name" value="Beta_elim_lyase"/>
    <property type="match status" value="1"/>
</dbReference>
<dbReference type="InterPro" id="IPR001597">
    <property type="entry name" value="ArAA_b-elim_lyase/Thr_aldolase"/>
</dbReference>
<dbReference type="Gene3D" id="3.40.640.10">
    <property type="entry name" value="Type I PLP-dependent aspartate aminotransferase-like (Major domain)"/>
    <property type="match status" value="1"/>
</dbReference>
<evidence type="ECO:0000256" key="2">
    <source>
        <dbReference type="ARBA" id="ARBA00006966"/>
    </source>
</evidence>
<evidence type="ECO:0000256" key="1">
    <source>
        <dbReference type="ARBA" id="ARBA00001933"/>
    </source>
</evidence>
<keyword evidence="6" id="KW-1185">Reference proteome</keyword>
<dbReference type="SUPFAM" id="SSF53383">
    <property type="entry name" value="PLP-dependent transferases"/>
    <property type="match status" value="1"/>
</dbReference>
<dbReference type="Proteomes" id="UP001523216">
    <property type="component" value="Unassembled WGS sequence"/>
</dbReference>
<dbReference type="InterPro" id="IPR015422">
    <property type="entry name" value="PyrdxlP-dep_Trfase_small"/>
</dbReference>
<dbReference type="NCBIfam" id="NF041359">
    <property type="entry name" value="GntG_guanitoxin"/>
    <property type="match status" value="1"/>
</dbReference>
<dbReference type="Gene3D" id="3.90.1150.10">
    <property type="entry name" value="Aspartate Aminotransferase, domain 1"/>
    <property type="match status" value="1"/>
</dbReference>
<organism evidence="5 6">
    <name type="scientific">Paractinoplanes hotanensis</name>
    <dbReference type="NCBI Taxonomy" id="2906497"/>
    <lineage>
        <taxon>Bacteria</taxon>
        <taxon>Bacillati</taxon>
        <taxon>Actinomycetota</taxon>
        <taxon>Actinomycetes</taxon>
        <taxon>Micromonosporales</taxon>
        <taxon>Micromonosporaceae</taxon>
        <taxon>Paractinoplanes</taxon>
    </lineage>
</organism>
<keyword evidence="3" id="KW-0663">Pyridoxal phosphate</keyword>
<name>A0ABT0YAP2_9ACTN</name>
<dbReference type="PANTHER" id="PTHR48097:SF9">
    <property type="entry name" value="L-THREONINE ALDOLASE"/>
    <property type="match status" value="1"/>
</dbReference>
<comment type="caution">
    <text evidence="5">The sequence shown here is derived from an EMBL/GenBank/DDBJ whole genome shotgun (WGS) entry which is preliminary data.</text>
</comment>
<dbReference type="InterPro" id="IPR015421">
    <property type="entry name" value="PyrdxlP-dep_Trfase_major"/>
</dbReference>
<dbReference type="GO" id="GO:0016829">
    <property type="term" value="F:lyase activity"/>
    <property type="evidence" value="ECO:0007669"/>
    <property type="project" value="UniProtKB-KW"/>
</dbReference>